<protein>
    <submittedName>
        <fullName evidence="1">Uncharacterized protein</fullName>
    </submittedName>
</protein>
<accession>K1UJK2</accession>
<proteinExistence type="predicted"/>
<comment type="caution">
    <text evidence="1">The sequence shown here is derived from an EMBL/GenBank/DDBJ whole genome shotgun (WGS) entry which is preliminary data.</text>
</comment>
<dbReference type="SUPFAM" id="SSF55486">
    <property type="entry name" value="Metalloproteases ('zincins'), catalytic domain"/>
    <property type="match status" value="1"/>
</dbReference>
<gene>
    <name evidence="1" type="ORF">LEA_03583</name>
</gene>
<organism evidence="1">
    <name type="scientific">human gut metagenome</name>
    <dbReference type="NCBI Taxonomy" id="408170"/>
    <lineage>
        <taxon>unclassified sequences</taxon>
        <taxon>metagenomes</taxon>
        <taxon>organismal metagenomes</taxon>
    </lineage>
</organism>
<reference evidence="1" key="1">
    <citation type="journal article" date="2013" name="Environ. Microbiol.">
        <title>Microbiota from the distal guts of lean and obese adolescents exhibit partial functional redundancy besides clear differences in community structure.</title>
        <authorList>
            <person name="Ferrer M."/>
            <person name="Ruiz A."/>
            <person name="Lanza F."/>
            <person name="Haange S.B."/>
            <person name="Oberbach A."/>
            <person name="Till H."/>
            <person name="Bargiela R."/>
            <person name="Campoy C."/>
            <person name="Segura M.T."/>
            <person name="Richter M."/>
            <person name="von Bergen M."/>
            <person name="Seifert J."/>
            <person name="Suarez A."/>
        </authorList>
    </citation>
    <scope>NUCLEOTIDE SEQUENCE</scope>
</reference>
<dbReference type="AlphaFoldDB" id="K1UJK2"/>
<dbReference type="PANTHER" id="PTHR38478">
    <property type="entry name" value="PEPTIDASE M1A AND M12B"/>
    <property type="match status" value="1"/>
</dbReference>
<evidence type="ECO:0000313" key="1">
    <source>
        <dbReference type="EMBL" id="EKC78355.1"/>
    </source>
</evidence>
<name>K1UJK2_9ZZZZ</name>
<feature type="non-terminal residue" evidence="1">
    <location>
        <position position="61"/>
    </location>
</feature>
<dbReference type="PANTHER" id="PTHR38478:SF1">
    <property type="entry name" value="ZINC DEPENDENT METALLOPROTEASE DOMAIN LIPOPROTEIN"/>
    <property type="match status" value="1"/>
</dbReference>
<dbReference type="EMBL" id="AJWY01002370">
    <property type="protein sequence ID" value="EKC78355.1"/>
    <property type="molecule type" value="Genomic_DNA"/>
</dbReference>
<sequence>MVEPAKPIVFYIENSTPSRWRKYIKQGIEDWQAAFERAGFKNAIVARELTDSMNVDKDDVN</sequence>